<evidence type="ECO:0000259" key="2">
    <source>
        <dbReference type="PROSITE" id="PS50975"/>
    </source>
</evidence>
<keyword evidence="1" id="KW-0547">Nucleotide-binding</keyword>
<dbReference type="EMBL" id="FOUB01000002">
    <property type="protein sequence ID" value="SFL68818.1"/>
    <property type="molecule type" value="Genomic_DNA"/>
</dbReference>
<dbReference type="GO" id="GO:0009432">
    <property type="term" value="P:SOS response"/>
    <property type="evidence" value="ECO:0007669"/>
    <property type="project" value="TreeGrafter"/>
</dbReference>
<dbReference type="InterPro" id="IPR025839">
    <property type="entry name" value="RLAN_dom"/>
</dbReference>
<name>A0A1I4JQG0_9PROT</name>
<dbReference type="Proteomes" id="UP000183287">
    <property type="component" value="Unassembled WGS sequence"/>
</dbReference>
<dbReference type="GO" id="GO:0018169">
    <property type="term" value="F:ribosomal S6-glutamic acid ligase activity"/>
    <property type="evidence" value="ECO:0007669"/>
    <property type="project" value="TreeGrafter"/>
</dbReference>
<reference evidence="4" key="1">
    <citation type="submission" date="2016-10" db="EMBL/GenBank/DDBJ databases">
        <authorList>
            <person name="Varghese N."/>
            <person name="Submissions S."/>
        </authorList>
    </citation>
    <scope>NUCLEOTIDE SEQUENCE [LARGE SCALE GENOMIC DNA]</scope>
    <source>
        <strain evidence="4">Nm44</strain>
    </source>
</reference>
<sequence>MSNLIVVSNPHDWPLNIPDITVVPARVYLTEPTYGSQLSRVRVFNLCKSYRYQSLGYYVSLLAEARGHKPFPRVNVIEDLLSPGLVRLITENLDKQIQKSLALIKSEQFELSIYFGRNVAKHYDQLSRQLFNLLPAPLLRAYFDRQGDQWRIRNIKAIAASDIPLQHQGFVMQAATDYFSGRKPWIQKQIVPRYDLAILRDPNDPEPPSNAKAMKQFEKAAENLGMHVEFITRTDFGRLPEFDALFIRDTTYVNHYTYRFSRRAAAEGLVVIDDPNSILKCNNKVYLAELMVRHRIPVPKTLLVHRDNVEQVIPALTLPCVLKQPDSSFSLGVAKVTTEEELRHKVHELLDKSELIVAQEYLPTEFDWRVAILDRRPLFVCKYYMAPGHWQIVKHGAHKHDYVEGLTQAFSLEEAPPKVVKMALKAANLIGDGLYGVDIKEVGKRCYVIEINDNPNVDAGNEDGILQDILYQQIMTIFLHRLDRRKQAGEW</sequence>
<protein>
    <submittedName>
        <fullName evidence="3">Glutathione synthase/RimK-type ligase, ATP-grasp superfamily</fullName>
    </submittedName>
</protein>
<dbReference type="GO" id="GO:0005737">
    <property type="term" value="C:cytoplasm"/>
    <property type="evidence" value="ECO:0007669"/>
    <property type="project" value="TreeGrafter"/>
</dbReference>
<dbReference type="AlphaFoldDB" id="A0A1I4JQG0"/>
<dbReference type="PANTHER" id="PTHR21621">
    <property type="entry name" value="RIBOSOMAL PROTEIN S6 MODIFICATION PROTEIN"/>
    <property type="match status" value="1"/>
</dbReference>
<dbReference type="Pfam" id="PF08443">
    <property type="entry name" value="RimK"/>
    <property type="match status" value="1"/>
</dbReference>
<dbReference type="RefSeq" id="WP_074903082.1">
    <property type="nucleotide sequence ID" value="NZ_FOUB01000002.1"/>
</dbReference>
<dbReference type="Gene3D" id="3.30.470.20">
    <property type="entry name" value="ATP-grasp fold, B domain"/>
    <property type="match status" value="1"/>
</dbReference>
<keyword evidence="3" id="KW-0436">Ligase</keyword>
<dbReference type="GO" id="GO:0005524">
    <property type="term" value="F:ATP binding"/>
    <property type="evidence" value="ECO:0007669"/>
    <property type="project" value="UniProtKB-UniRule"/>
</dbReference>
<evidence type="ECO:0000313" key="3">
    <source>
        <dbReference type="EMBL" id="SFL68818.1"/>
    </source>
</evidence>
<dbReference type="Pfam" id="PF14401">
    <property type="entry name" value="RLAN"/>
    <property type="match status" value="1"/>
</dbReference>
<accession>A0A1I4JQG0</accession>
<dbReference type="GO" id="GO:0046872">
    <property type="term" value="F:metal ion binding"/>
    <property type="evidence" value="ECO:0007669"/>
    <property type="project" value="InterPro"/>
</dbReference>
<dbReference type="PROSITE" id="PS50975">
    <property type="entry name" value="ATP_GRASP"/>
    <property type="match status" value="1"/>
</dbReference>
<proteinExistence type="predicted"/>
<dbReference type="PANTHER" id="PTHR21621:SF0">
    <property type="entry name" value="BETA-CITRYLGLUTAMATE SYNTHASE B-RELATED"/>
    <property type="match status" value="1"/>
</dbReference>
<keyword evidence="4" id="KW-1185">Reference proteome</keyword>
<organism evidence="3 4">
    <name type="scientific">Nitrosomonas communis</name>
    <dbReference type="NCBI Taxonomy" id="44574"/>
    <lineage>
        <taxon>Bacteria</taxon>
        <taxon>Pseudomonadati</taxon>
        <taxon>Pseudomonadota</taxon>
        <taxon>Betaproteobacteria</taxon>
        <taxon>Nitrosomonadales</taxon>
        <taxon>Nitrosomonadaceae</taxon>
        <taxon>Nitrosomonas</taxon>
    </lineage>
</organism>
<dbReference type="InterPro" id="IPR013651">
    <property type="entry name" value="ATP-grasp_RimK-type"/>
</dbReference>
<dbReference type="SUPFAM" id="SSF56059">
    <property type="entry name" value="Glutathione synthetase ATP-binding domain-like"/>
    <property type="match status" value="1"/>
</dbReference>
<dbReference type="InterPro" id="IPR011761">
    <property type="entry name" value="ATP-grasp"/>
</dbReference>
<dbReference type="OrthoDB" id="9800957at2"/>
<gene>
    <name evidence="3" type="ORF">SAMN05421863_1002166</name>
</gene>
<feature type="domain" description="ATP-grasp" evidence="2">
    <location>
        <begin position="288"/>
        <end position="478"/>
    </location>
</feature>
<dbReference type="STRING" id="44574.AAW31_00325"/>
<dbReference type="Gene3D" id="3.30.1490.20">
    <property type="entry name" value="ATP-grasp fold, A domain"/>
    <property type="match status" value="1"/>
</dbReference>
<dbReference type="InterPro" id="IPR013815">
    <property type="entry name" value="ATP_grasp_subdomain_1"/>
</dbReference>
<keyword evidence="1" id="KW-0067">ATP-binding</keyword>
<evidence type="ECO:0000313" key="4">
    <source>
        <dbReference type="Proteomes" id="UP000183287"/>
    </source>
</evidence>
<evidence type="ECO:0000256" key="1">
    <source>
        <dbReference type="PROSITE-ProRule" id="PRU00409"/>
    </source>
</evidence>